<organism evidence="10 11">
    <name type="scientific">Daucus carota subsp. sativus</name>
    <name type="common">Carrot</name>
    <dbReference type="NCBI Taxonomy" id="79200"/>
    <lineage>
        <taxon>Eukaryota</taxon>
        <taxon>Viridiplantae</taxon>
        <taxon>Streptophyta</taxon>
        <taxon>Embryophyta</taxon>
        <taxon>Tracheophyta</taxon>
        <taxon>Spermatophyta</taxon>
        <taxon>Magnoliopsida</taxon>
        <taxon>eudicotyledons</taxon>
        <taxon>Gunneridae</taxon>
        <taxon>Pentapetalae</taxon>
        <taxon>asterids</taxon>
        <taxon>campanulids</taxon>
        <taxon>Apiales</taxon>
        <taxon>Apiaceae</taxon>
        <taxon>Apioideae</taxon>
        <taxon>Scandiceae</taxon>
        <taxon>Daucinae</taxon>
        <taxon>Daucus</taxon>
        <taxon>Daucus sect. Daucus</taxon>
    </lineage>
</organism>
<dbReference type="PROSITE" id="PS51471">
    <property type="entry name" value="FE2OG_OXY"/>
    <property type="match status" value="1"/>
</dbReference>
<dbReference type="InterPro" id="IPR050231">
    <property type="entry name" value="Iron_ascorbate_oxido_reductase"/>
</dbReference>
<dbReference type="InterPro" id="IPR026992">
    <property type="entry name" value="DIOX_N"/>
</dbReference>
<dbReference type="Pfam" id="PF14226">
    <property type="entry name" value="DIOX_N"/>
    <property type="match status" value="1"/>
</dbReference>
<dbReference type="GO" id="GO:0045543">
    <property type="term" value="F:gibberellin 2-beta-dioxygenase activity"/>
    <property type="evidence" value="ECO:0007669"/>
    <property type="project" value="UniProtKB-EC"/>
</dbReference>
<evidence type="ECO:0000259" key="9">
    <source>
        <dbReference type="PROSITE" id="PS51471"/>
    </source>
</evidence>
<dbReference type="GO" id="GO:0046872">
    <property type="term" value="F:metal ion binding"/>
    <property type="evidence" value="ECO:0007669"/>
    <property type="project" value="UniProtKB-KW"/>
</dbReference>
<evidence type="ECO:0000256" key="6">
    <source>
        <dbReference type="ARBA" id="ARBA00061282"/>
    </source>
</evidence>
<dbReference type="Pfam" id="PF03171">
    <property type="entry name" value="2OG-FeII_Oxy"/>
    <property type="match status" value="1"/>
</dbReference>
<evidence type="ECO:0000256" key="5">
    <source>
        <dbReference type="ARBA" id="ARBA00052204"/>
    </source>
</evidence>
<evidence type="ECO:0000256" key="8">
    <source>
        <dbReference type="RuleBase" id="RU003682"/>
    </source>
</evidence>
<keyword evidence="11" id="KW-1185">Reference proteome</keyword>
<protein>
    <recommendedName>
        <fullName evidence="7">gibberellin 2beta-dioxygenase</fullName>
        <ecNumber evidence="7">1.14.11.13</ecNumber>
    </recommendedName>
</protein>
<keyword evidence="2" id="KW-0223">Dioxygenase</keyword>
<evidence type="ECO:0000313" key="10">
    <source>
        <dbReference type="EMBL" id="WOH15684.1"/>
    </source>
</evidence>
<sequence length="346" mass="39067">MVDSSPNPPLLASYAQLARRSGEALGEFCQKNEIVMEECELPLIDLGGLRNGNEAEKLACVSAICKASSEWGFFQVVNHGISLELLRKMRTEQMKLFESSFEQKYSCGLLNKSYRWGNQTATTTKQLSWSEAFHVPLSKISEEACCGEFKSLRQVMGTYAGEMQKLARMLARVLVTNMGEEREEVYNICDESTCFLRLNRYPVCPVASDVFGLVPHTDSDFLTILHQDEVGGLQLMKDSKWVAVKPNQDALIVNIGDLFQAWSNDVYKSVEHKVMVNTKVERYSIAYFLCPSTDSVIGSCKEPSVYKKFTFGEYRSQIQQDVKKTGHKIGLPRFLNCDQSLNYCTL</sequence>
<dbReference type="Proteomes" id="UP000077755">
    <property type="component" value="Chromosome 9"/>
</dbReference>
<reference evidence="10" key="1">
    <citation type="journal article" date="2016" name="Nat. Genet.">
        <title>A high-quality carrot genome assembly provides new insights into carotenoid accumulation and asterid genome evolution.</title>
        <authorList>
            <person name="Iorizzo M."/>
            <person name="Ellison S."/>
            <person name="Senalik D."/>
            <person name="Zeng P."/>
            <person name="Satapoomin P."/>
            <person name="Huang J."/>
            <person name="Bowman M."/>
            <person name="Iovene M."/>
            <person name="Sanseverino W."/>
            <person name="Cavagnaro P."/>
            <person name="Yildiz M."/>
            <person name="Macko-Podgorni A."/>
            <person name="Moranska E."/>
            <person name="Grzebelus E."/>
            <person name="Grzebelus D."/>
            <person name="Ashrafi H."/>
            <person name="Zheng Z."/>
            <person name="Cheng S."/>
            <person name="Spooner D."/>
            <person name="Van Deynze A."/>
            <person name="Simon P."/>
        </authorList>
    </citation>
    <scope>NUCLEOTIDE SEQUENCE</scope>
    <source>
        <tissue evidence="10">Leaf</tissue>
    </source>
</reference>
<name>A0A175YHX0_DAUCS</name>
<evidence type="ECO:0000256" key="1">
    <source>
        <dbReference type="ARBA" id="ARBA00022723"/>
    </source>
</evidence>
<evidence type="ECO:0000256" key="7">
    <source>
        <dbReference type="ARBA" id="ARBA00066708"/>
    </source>
</evidence>
<dbReference type="OMA" id="PPLMQHY"/>
<dbReference type="EC" id="1.14.11.13" evidence="7"/>
<dbReference type="AlphaFoldDB" id="A0A175YHX0"/>
<evidence type="ECO:0000256" key="2">
    <source>
        <dbReference type="ARBA" id="ARBA00022964"/>
    </source>
</evidence>
<dbReference type="InterPro" id="IPR044861">
    <property type="entry name" value="IPNS-like_FE2OG_OXY"/>
</dbReference>
<dbReference type="InterPro" id="IPR027443">
    <property type="entry name" value="IPNS-like_sf"/>
</dbReference>
<evidence type="ECO:0000256" key="4">
    <source>
        <dbReference type="ARBA" id="ARBA00023004"/>
    </source>
</evidence>
<dbReference type="Gene3D" id="2.60.120.330">
    <property type="entry name" value="B-lactam Antibiotic, Isopenicillin N Synthase, Chain"/>
    <property type="match status" value="1"/>
</dbReference>
<proteinExistence type="inferred from homology"/>
<evidence type="ECO:0000256" key="3">
    <source>
        <dbReference type="ARBA" id="ARBA00023002"/>
    </source>
</evidence>
<reference evidence="10" key="2">
    <citation type="submission" date="2022-03" db="EMBL/GenBank/DDBJ databases">
        <title>Draft title - Genomic analysis of global carrot germplasm unveils the trajectory of domestication and the origin of high carotenoid orange carrot.</title>
        <authorList>
            <person name="Iorizzo M."/>
            <person name="Ellison S."/>
            <person name="Senalik D."/>
            <person name="Macko-Podgorni A."/>
            <person name="Grzebelus D."/>
            <person name="Bostan H."/>
            <person name="Rolling W."/>
            <person name="Curaba J."/>
            <person name="Simon P."/>
        </authorList>
    </citation>
    <scope>NUCLEOTIDE SEQUENCE</scope>
    <source>
        <tissue evidence="10">Leaf</tissue>
    </source>
</reference>
<keyword evidence="4 8" id="KW-0408">Iron</keyword>
<dbReference type="Gramene" id="KZM82771">
    <property type="protein sequence ID" value="KZM82771"/>
    <property type="gene ID" value="DCAR_030340"/>
</dbReference>
<evidence type="ECO:0000313" key="11">
    <source>
        <dbReference type="Proteomes" id="UP000077755"/>
    </source>
</evidence>
<dbReference type="SUPFAM" id="SSF51197">
    <property type="entry name" value="Clavaminate synthase-like"/>
    <property type="match status" value="1"/>
</dbReference>
<comment type="similarity">
    <text evidence="6">Belongs to the iron/ascorbate-dependent oxidoreductase family. GA2OX subfamily.</text>
</comment>
<dbReference type="FunFam" id="2.60.120.330:FF:000021">
    <property type="entry name" value="Gibberellin 2-beta-dioxygenase 8"/>
    <property type="match status" value="1"/>
</dbReference>
<dbReference type="GO" id="GO:0009685">
    <property type="term" value="P:gibberellin metabolic process"/>
    <property type="evidence" value="ECO:0007669"/>
    <property type="project" value="UniProtKB-ARBA"/>
</dbReference>
<comment type="catalytic activity">
    <reaction evidence="5">
        <text>gibberellin A1 + 2-oxoglutarate + O2 = gibberellin A8 + succinate + CO2</text>
        <dbReference type="Rhea" id="RHEA:15005"/>
        <dbReference type="ChEBI" id="CHEBI:15379"/>
        <dbReference type="ChEBI" id="CHEBI:16526"/>
        <dbReference type="ChEBI" id="CHEBI:16810"/>
        <dbReference type="ChEBI" id="CHEBI:30031"/>
        <dbReference type="ChEBI" id="CHEBI:58524"/>
        <dbReference type="ChEBI" id="CHEBI:58594"/>
        <dbReference type="EC" id="1.14.11.13"/>
    </reaction>
</comment>
<gene>
    <name evidence="10" type="ORF">DCAR_0935227</name>
</gene>
<keyword evidence="3 8" id="KW-0560">Oxidoreductase</keyword>
<dbReference type="InterPro" id="IPR005123">
    <property type="entry name" value="Oxoglu/Fe-dep_dioxygenase_dom"/>
</dbReference>
<dbReference type="EMBL" id="CP093351">
    <property type="protein sequence ID" value="WOH15684.1"/>
    <property type="molecule type" value="Genomic_DNA"/>
</dbReference>
<dbReference type="PANTHER" id="PTHR47990">
    <property type="entry name" value="2-OXOGLUTARATE (2OG) AND FE(II)-DEPENDENT OXYGENASE SUPERFAMILY PROTEIN-RELATED"/>
    <property type="match status" value="1"/>
</dbReference>
<feature type="domain" description="Fe2OG dioxygenase" evidence="9">
    <location>
        <begin position="190"/>
        <end position="291"/>
    </location>
</feature>
<keyword evidence="1 8" id="KW-0479">Metal-binding</keyword>
<accession>A0A175YHX0</accession>